<sequence length="113" mass="11934">MGLLAWMVAAAAAAVLASWAFSAVVHLVWRPGAFSRRLRAQSVGGPGYRFFSGNLGEIKRFRGDGAGVVLNGSSHDFLPIGPTPGLPLGHVASRIELGPDSQLENMPRIQTVP</sequence>
<keyword evidence="1" id="KW-0812">Transmembrane</keyword>
<evidence type="ECO:0000313" key="3">
    <source>
        <dbReference type="Proteomes" id="UP000008021"/>
    </source>
</evidence>
<dbReference type="Gramene" id="OMERI07G09360.1">
    <property type="protein sequence ID" value="OMERI07G09360.1"/>
    <property type="gene ID" value="OMERI07G09360"/>
</dbReference>
<dbReference type="HOGENOM" id="CLU_2137498_0_0_1"/>
<dbReference type="Proteomes" id="UP000008021">
    <property type="component" value="Chromosome 7"/>
</dbReference>
<evidence type="ECO:0000256" key="1">
    <source>
        <dbReference type="SAM" id="Phobius"/>
    </source>
</evidence>
<dbReference type="AlphaFoldDB" id="A0A0E0EAF2"/>
<organism evidence="2">
    <name type="scientific">Oryza meridionalis</name>
    <dbReference type="NCBI Taxonomy" id="40149"/>
    <lineage>
        <taxon>Eukaryota</taxon>
        <taxon>Viridiplantae</taxon>
        <taxon>Streptophyta</taxon>
        <taxon>Embryophyta</taxon>
        <taxon>Tracheophyta</taxon>
        <taxon>Spermatophyta</taxon>
        <taxon>Magnoliopsida</taxon>
        <taxon>Liliopsida</taxon>
        <taxon>Poales</taxon>
        <taxon>Poaceae</taxon>
        <taxon>BOP clade</taxon>
        <taxon>Oryzoideae</taxon>
        <taxon>Oryzeae</taxon>
        <taxon>Oryzinae</taxon>
        <taxon>Oryza</taxon>
    </lineage>
</organism>
<name>A0A0E0EAF2_9ORYZ</name>
<proteinExistence type="predicted"/>
<keyword evidence="1" id="KW-0472">Membrane</keyword>
<keyword evidence="3" id="KW-1185">Reference proteome</keyword>
<keyword evidence="1" id="KW-1133">Transmembrane helix</keyword>
<dbReference type="STRING" id="40149.A0A0E0EAF2"/>
<accession>A0A0E0EAF2</accession>
<evidence type="ECO:0000313" key="2">
    <source>
        <dbReference type="EnsemblPlants" id="OMERI07G09360.1"/>
    </source>
</evidence>
<protein>
    <submittedName>
        <fullName evidence="2">Uncharacterized protein</fullName>
    </submittedName>
</protein>
<dbReference type="EnsemblPlants" id="OMERI07G09360.1">
    <property type="protein sequence ID" value="OMERI07G09360.1"/>
    <property type="gene ID" value="OMERI07G09360"/>
</dbReference>
<reference evidence="2" key="1">
    <citation type="submission" date="2015-04" db="UniProtKB">
        <authorList>
            <consortium name="EnsemblPlants"/>
        </authorList>
    </citation>
    <scope>IDENTIFICATION</scope>
</reference>
<reference evidence="2" key="2">
    <citation type="submission" date="2018-05" db="EMBL/GenBank/DDBJ databases">
        <title>OmerRS3 (Oryza meridionalis Reference Sequence Version 3).</title>
        <authorList>
            <person name="Zhang J."/>
            <person name="Kudrna D."/>
            <person name="Lee S."/>
            <person name="Talag J."/>
            <person name="Welchert J."/>
            <person name="Wing R.A."/>
        </authorList>
    </citation>
    <scope>NUCLEOTIDE SEQUENCE [LARGE SCALE GENOMIC DNA]</scope>
    <source>
        <strain evidence="2">cv. OR44</strain>
    </source>
</reference>
<feature type="transmembrane region" description="Helical" evidence="1">
    <location>
        <begin position="6"/>
        <end position="29"/>
    </location>
</feature>